<gene>
    <name evidence="3" type="ORF">MNBD_GAMMA21-1861</name>
</gene>
<dbReference type="Pfam" id="PF03886">
    <property type="entry name" value="ABC_trans_aux"/>
    <property type="match status" value="1"/>
</dbReference>
<dbReference type="AlphaFoldDB" id="A0A3B1AP33"/>
<dbReference type="InterPro" id="IPR005586">
    <property type="entry name" value="ABC_trans_aux"/>
</dbReference>
<dbReference type="SUPFAM" id="SSF159594">
    <property type="entry name" value="XCC0632-like"/>
    <property type="match status" value="1"/>
</dbReference>
<keyword evidence="1" id="KW-1133">Transmembrane helix</keyword>
<feature type="transmembrane region" description="Helical" evidence="1">
    <location>
        <begin position="12"/>
        <end position="37"/>
    </location>
</feature>
<feature type="domain" description="ABC-type transport auxiliary lipoprotein component" evidence="2">
    <location>
        <begin position="36"/>
        <end position="199"/>
    </location>
</feature>
<accession>A0A3B1AP33</accession>
<keyword evidence="1" id="KW-0812">Transmembrane</keyword>
<evidence type="ECO:0000259" key="2">
    <source>
        <dbReference type="Pfam" id="PF03886"/>
    </source>
</evidence>
<reference evidence="3" key="1">
    <citation type="submission" date="2018-06" db="EMBL/GenBank/DDBJ databases">
        <authorList>
            <person name="Zhirakovskaya E."/>
        </authorList>
    </citation>
    <scope>NUCLEOTIDE SEQUENCE</scope>
</reference>
<proteinExistence type="predicted"/>
<dbReference type="Gene3D" id="3.40.50.10610">
    <property type="entry name" value="ABC-type transport auxiliary lipoprotein component"/>
    <property type="match status" value="1"/>
</dbReference>
<organism evidence="3">
    <name type="scientific">hydrothermal vent metagenome</name>
    <dbReference type="NCBI Taxonomy" id="652676"/>
    <lineage>
        <taxon>unclassified sequences</taxon>
        <taxon>metagenomes</taxon>
        <taxon>ecological metagenomes</taxon>
    </lineage>
</organism>
<keyword evidence="1" id="KW-0472">Membrane</keyword>
<evidence type="ECO:0000313" key="3">
    <source>
        <dbReference type="EMBL" id="VAX01128.1"/>
    </source>
</evidence>
<sequence>MEDRLSLLSNRVGFVFVLMYVLTLSGCAVTTPSQYYLLSPVKEKTETSVPDADKLHIIGVGPIKFPKYLNRSPIVRFSGENKVEVDEFNRWAEPLEQNFSHVMRINLTRLVASSYALEYPWKRMMKVQYQVILEVHQFGAQADNNVKLYAHWAILNLSKNKKIEIVRKFKYSRKLDTVNYQTIVAEQSRALGKLSQDIAKEMQRLMDR</sequence>
<evidence type="ECO:0000256" key="1">
    <source>
        <dbReference type="SAM" id="Phobius"/>
    </source>
</evidence>
<protein>
    <recommendedName>
        <fullName evidence="2">ABC-type transport auxiliary lipoprotein component domain-containing protein</fullName>
    </recommendedName>
</protein>
<dbReference type="PROSITE" id="PS51257">
    <property type="entry name" value="PROKAR_LIPOPROTEIN"/>
    <property type="match status" value="1"/>
</dbReference>
<name>A0A3B1AP33_9ZZZZ</name>
<dbReference type="EMBL" id="UOFR01000082">
    <property type="protein sequence ID" value="VAX01128.1"/>
    <property type="molecule type" value="Genomic_DNA"/>
</dbReference>